<evidence type="ECO:0000313" key="3">
    <source>
        <dbReference type="Proteomes" id="UP000001593"/>
    </source>
</evidence>
<feature type="transmembrane region" description="Helical" evidence="1">
    <location>
        <begin position="39"/>
        <end position="61"/>
    </location>
</feature>
<organism evidence="2 3">
    <name type="scientific">Nematostella vectensis</name>
    <name type="common">Starlet sea anemone</name>
    <dbReference type="NCBI Taxonomy" id="45351"/>
    <lineage>
        <taxon>Eukaryota</taxon>
        <taxon>Metazoa</taxon>
        <taxon>Cnidaria</taxon>
        <taxon>Anthozoa</taxon>
        <taxon>Hexacorallia</taxon>
        <taxon>Actiniaria</taxon>
        <taxon>Edwardsiidae</taxon>
        <taxon>Nematostella</taxon>
    </lineage>
</organism>
<name>A7T3P1_NEMVE</name>
<gene>
    <name evidence="2" type="ORF">NEMVEDRAFT_v1g144536</name>
</gene>
<keyword evidence="1" id="KW-1133">Transmembrane helix</keyword>
<protein>
    <submittedName>
        <fullName evidence="2">Uncharacterized protein</fullName>
    </submittedName>
</protein>
<keyword evidence="1" id="KW-0472">Membrane</keyword>
<dbReference type="Proteomes" id="UP000001593">
    <property type="component" value="Unassembled WGS sequence"/>
</dbReference>
<keyword evidence="1" id="KW-0812">Transmembrane</keyword>
<feature type="transmembrane region" description="Helical" evidence="1">
    <location>
        <begin position="73"/>
        <end position="91"/>
    </location>
</feature>
<keyword evidence="3" id="KW-1185">Reference proteome</keyword>
<feature type="non-terminal residue" evidence="2">
    <location>
        <position position="1"/>
    </location>
</feature>
<reference evidence="2 3" key="1">
    <citation type="journal article" date="2007" name="Science">
        <title>Sea anemone genome reveals ancestral eumetazoan gene repertoire and genomic organization.</title>
        <authorList>
            <person name="Putnam N.H."/>
            <person name="Srivastava M."/>
            <person name="Hellsten U."/>
            <person name="Dirks B."/>
            <person name="Chapman J."/>
            <person name="Salamov A."/>
            <person name="Terry A."/>
            <person name="Shapiro H."/>
            <person name="Lindquist E."/>
            <person name="Kapitonov V.V."/>
            <person name="Jurka J."/>
            <person name="Genikhovich G."/>
            <person name="Grigoriev I.V."/>
            <person name="Lucas S.M."/>
            <person name="Steele R.E."/>
            <person name="Finnerty J.R."/>
            <person name="Technau U."/>
            <person name="Martindale M.Q."/>
            <person name="Rokhsar D.S."/>
        </authorList>
    </citation>
    <scope>NUCLEOTIDE SEQUENCE [LARGE SCALE GENOMIC DNA]</scope>
    <source>
        <strain evidence="3">CH2 X CH6</strain>
    </source>
</reference>
<proteinExistence type="predicted"/>
<dbReference type="AlphaFoldDB" id="A7T3P1"/>
<dbReference type="HOGENOM" id="CLU_2313183_0_0_1"/>
<dbReference type="EMBL" id="DS470576">
    <property type="protein sequence ID" value="EDO29424.1"/>
    <property type="molecule type" value="Genomic_DNA"/>
</dbReference>
<dbReference type="InParanoid" id="A7T3P1"/>
<sequence>HNSACSPASLFICAHFSLFYHNSACSPASLFICAHFSLFYHNSACSPASLFICAHFSLFYLNSDCSRASLSSTRTALCFIIILTVHARLYHLRVLLFVLS</sequence>
<evidence type="ECO:0000256" key="1">
    <source>
        <dbReference type="SAM" id="Phobius"/>
    </source>
</evidence>
<accession>A7T3P1</accession>
<evidence type="ECO:0000313" key="2">
    <source>
        <dbReference type="EMBL" id="EDO29424.1"/>
    </source>
</evidence>